<dbReference type="NCBIfam" id="TIGR00732">
    <property type="entry name" value="dprA"/>
    <property type="match status" value="1"/>
</dbReference>
<dbReference type="Gene3D" id="3.40.50.450">
    <property type="match status" value="1"/>
</dbReference>
<evidence type="ECO:0000313" key="6">
    <source>
        <dbReference type="Proteomes" id="UP000035721"/>
    </source>
</evidence>
<feature type="domain" description="DprA winged helix" evidence="4">
    <location>
        <begin position="322"/>
        <end position="357"/>
    </location>
</feature>
<comment type="similarity">
    <text evidence="1">Belongs to the DprA/Smf family.</text>
</comment>
<dbReference type="InterPro" id="IPR003488">
    <property type="entry name" value="DprA"/>
</dbReference>
<dbReference type="InterPro" id="IPR057666">
    <property type="entry name" value="DrpA_SLOG"/>
</dbReference>
<evidence type="ECO:0000259" key="3">
    <source>
        <dbReference type="Pfam" id="PF02481"/>
    </source>
</evidence>
<organism evidence="5 6">
    <name type="scientific">Nostocoides japonicum T1-X7</name>
    <dbReference type="NCBI Taxonomy" id="1194083"/>
    <lineage>
        <taxon>Bacteria</taxon>
        <taxon>Bacillati</taxon>
        <taxon>Actinomycetota</taxon>
        <taxon>Actinomycetes</taxon>
        <taxon>Micrococcales</taxon>
        <taxon>Intrasporangiaceae</taxon>
        <taxon>Nostocoides</taxon>
    </lineage>
</organism>
<dbReference type="InterPro" id="IPR041614">
    <property type="entry name" value="DprA_WH"/>
</dbReference>
<keyword evidence="6" id="KW-1185">Reference proteome</keyword>
<reference evidence="5 6" key="1">
    <citation type="journal article" date="2013" name="ISME J.">
        <title>A metabolic model for members of the genus Tetrasphaera involved in enhanced biological phosphorus removal.</title>
        <authorList>
            <person name="Kristiansen R."/>
            <person name="Nguyen H.T.T."/>
            <person name="Saunders A.M."/>
            <person name="Nielsen J.L."/>
            <person name="Wimmer R."/>
            <person name="Le V.Q."/>
            <person name="McIlroy S.J."/>
            <person name="Petrovski S."/>
            <person name="Seviour R.J."/>
            <person name="Calteau A."/>
            <person name="Nielsen K.L."/>
            <person name="Nielsen P.H."/>
        </authorList>
    </citation>
    <scope>NUCLEOTIDE SEQUENCE [LARGE SCALE GENOMIC DNA]</scope>
    <source>
        <strain evidence="5 6">T1-X7</strain>
    </source>
</reference>
<evidence type="ECO:0000256" key="1">
    <source>
        <dbReference type="ARBA" id="ARBA00006525"/>
    </source>
</evidence>
<dbReference type="PANTHER" id="PTHR43022:SF1">
    <property type="entry name" value="PROTEIN SMF"/>
    <property type="match status" value="1"/>
</dbReference>
<dbReference type="PANTHER" id="PTHR43022">
    <property type="entry name" value="PROTEIN SMF"/>
    <property type="match status" value="1"/>
</dbReference>
<dbReference type="AlphaFoldDB" id="A0A077LWA0"/>
<gene>
    <name evidence="5" type="ORF">BN12_1170013</name>
</gene>
<dbReference type="RefSeq" id="WP_048553000.1">
    <property type="nucleotide sequence ID" value="NZ_HF570958.1"/>
</dbReference>
<dbReference type="SUPFAM" id="SSF102405">
    <property type="entry name" value="MCP/YpsA-like"/>
    <property type="match status" value="1"/>
</dbReference>
<proteinExistence type="inferred from homology"/>
<protein>
    <submittedName>
        <fullName evidence="5">Uncharacterized protein</fullName>
    </submittedName>
</protein>
<sequence length="391" mass="40702">MSAGDSAERAARIAWSRISEPCDAEVTTLLAEHGHVAALDGVRSGDLARDRPFADRLRGFDAGHELESVALLGARIVVPADEEWPAGLDALPQPPHALWVRGDVPLGDLCRRAVSIVGARAATHYGLRVATDLGAGMAERGFTVVSGAAFGIDAAAHRGALAVDGLTVAALACGIDRAYPQAHDRLLKEIAGYGAVITELAPGQPPYASRFLLRNRLIAAISQGTVVVEAGLRSGSLNTVRTADALGREVAAVPGPVTSAVSAGCHKAVREMNAQLVTDAAELAELVGRIGEDLAPTKRVTALDGDWSDTDRLVHGRVPVRRPLGLDALVAEVGLAPRTILAALGRLEVAGAIRRRDEGWQKVPAPRSAATPGTAHSSGPRLSDPTARHPS</sequence>
<name>A0A077LWA0_9MICO</name>
<dbReference type="Pfam" id="PF17782">
    <property type="entry name" value="WHD_DprA"/>
    <property type="match status" value="1"/>
</dbReference>
<evidence type="ECO:0000259" key="4">
    <source>
        <dbReference type="Pfam" id="PF17782"/>
    </source>
</evidence>
<dbReference type="OrthoDB" id="9785707at2"/>
<comment type="caution">
    <text evidence="5">The sequence shown here is derived from an EMBL/GenBank/DDBJ whole genome shotgun (WGS) entry which is preliminary data.</text>
</comment>
<evidence type="ECO:0000313" key="5">
    <source>
        <dbReference type="EMBL" id="CCH76274.1"/>
    </source>
</evidence>
<dbReference type="GO" id="GO:0009294">
    <property type="term" value="P:DNA-mediated transformation"/>
    <property type="evidence" value="ECO:0007669"/>
    <property type="project" value="InterPro"/>
</dbReference>
<dbReference type="STRING" id="1194083.BN12_1170013"/>
<dbReference type="Pfam" id="PF02481">
    <property type="entry name" value="DNA_processg_A"/>
    <property type="match status" value="1"/>
</dbReference>
<feature type="region of interest" description="Disordered" evidence="2">
    <location>
        <begin position="360"/>
        <end position="391"/>
    </location>
</feature>
<accession>A0A077LWA0</accession>
<dbReference type="EMBL" id="CAJB01000021">
    <property type="protein sequence ID" value="CCH76274.1"/>
    <property type="molecule type" value="Genomic_DNA"/>
</dbReference>
<dbReference type="Proteomes" id="UP000035721">
    <property type="component" value="Unassembled WGS sequence"/>
</dbReference>
<feature type="domain" description="Smf/DprA SLOG" evidence="3">
    <location>
        <begin position="76"/>
        <end position="286"/>
    </location>
</feature>
<evidence type="ECO:0000256" key="2">
    <source>
        <dbReference type="SAM" id="MobiDB-lite"/>
    </source>
</evidence>